<dbReference type="AlphaFoldDB" id="A0A2W6MVY2"/>
<evidence type="ECO:0000256" key="1">
    <source>
        <dbReference type="ARBA" id="ARBA00004141"/>
    </source>
</evidence>
<evidence type="ECO:0000256" key="3">
    <source>
        <dbReference type="ARBA" id="ARBA00022989"/>
    </source>
</evidence>
<name>A0A2W6MVY2_9HELI</name>
<evidence type="ECO:0000256" key="2">
    <source>
        <dbReference type="ARBA" id="ARBA00022692"/>
    </source>
</evidence>
<evidence type="ECO:0000313" key="8">
    <source>
        <dbReference type="Proteomes" id="UP000249746"/>
    </source>
</evidence>
<comment type="caution">
    <text evidence="7">The sequence shown here is derived from an EMBL/GenBank/DDBJ whole genome shotgun (WGS) entry which is preliminary data.</text>
</comment>
<protein>
    <recommendedName>
        <fullName evidence="6">NarX-like N-terminal domain-containing protein</fullName>
    </recommendedName>
</protein>
<keyword evidence="4 5" id="KW-0472">Membrane</keyword>
<gene>
    <name evidence="7" type="ORF">B6S12_02155</name>
</gene>
<evidence type="ECO:0000259" key="6">
    <source>
        <dbReference type="Pfam" id="PF13675"/>
    </source>
</evidence>
<evidence type="ECO:0000256" key="4">
    <source>
        <dbReference type="ARBA" id="ARBA00023136"/>
    </source>
</evidence>
<feature type="transmembrane region" description="Helical" evidence="5">
    <location>
        <begin position="269"/>
        <end position="289"/>
    </location>
</feature>
<evidence type="ECO:0000256" key="5">
    <source>
        <dbReference type="SAM" id="Phobius"/>
    </source>
</evidence>
<sequence>MKKIITRLVVVGILIAFCVGVMMASILLINQRSIKDGIVINIVGKQRMLSQMIAKEVFINYFQDNENYKNLKNAMAEFETNLDFLENGDYKNAIKSSSREKMNQKLEEIRKIWEVYKQQVEDFTKLNQQVYESKEFLDKNKIELFQKVKIDTLRILVENMCSSLAHFMIKWDEKYYEAFLQEYAEMENFMQSWQKSKKTKELEKDFIESKRVWELLSLHLQKVSKVQRELSIVLKGITKTNLELLEKIDGATNYYSNISVIKRSYLEKFQFVAFLIMLVLASYALKIILDIRAHLKQFVDKTQLLARGNITQDLAQKIKLEGESELSIASLNLSDFINRLSLTKETSDYARELSVRLSDEIFRLSEEIKERLKVANLSKEKQKSIQEAINLGEDIAIQSSEQLIVTAKLLEKLHKILREIEEDCN</sequence>
<dbReference type="InterPro" id="IPR029095">
    <property type="entry name" value="NarX-like_N"/>
</dbReference>
<comment type="subcellular location">
    <subcellularLocation>
        <location evidence="1">Membrane</location>
        <topology evidence="1">Multi-pass membrane protein</topology>
    </subcellularLocation>
</comment>
<dbReference type="Proteomes" id="UP000249746">
    <property type="component" value="Unassembled WGS sequence"/>
</dbReference>
<dbReference type="OrthoDB" id="952521at2"/>
<dbReference type="RefSeq" id="WP_111229185.1">
    <property type="nucleotide sequence ID" value="NZ_NBIU01000004.1"/>
</dbReference>
<dbReference type="EMBL" id="NBIU01000004">
    <property type="protein sequence ID" value="PZT48665.1"/>
    <property type="molecule type" value="Genomic_DNA"/>
</dbReference>
<dbReference type="GO" id="GO:0016020">
    <property type="term" value="C:membrane"/>
    <property type="evidence" value="ECO:0007669"/>
    <property type="project" value="UniProtKB-SubCell"/>
</dbReference>
<keyword evidence="3 5" id="KW-1133">Transmembrane helix</keyword>
<evidence type="ECO:0000313" key="7">
    <source>
        <dbReference type="EMBL" id="PZT48665.1"/>
    </source>
</evidence>
<organism evidence="7 8">
    <name type="scientific">Helicobacter valdiviensis</name>
    <dbReference type="NCBI Taxonomy" id="1458358"/>
    <lineage>
        <taxon>Bacteria</taxon>
        <taxon>Pseudomonadati</taxon>
        <taxon>Campylobacterota</taxon>
        <taxon>Epsilonproteobacteria</taxon>
        <taxon>Campylobacterales</taxon>
        <taxon>Helicobacteraceae</taxon>
        <taxon>Helicobacter</taxon>
    </lineage>
</organism>
<proteinExistence type="predicted"/>
<keyword evidence="8" id="KW-1185">Reference proteome</keyword>
<feature type="domain" description="NarX-like N-terminal" evidence="6">
    <location>
        <begin position="30"/>
        <end position="129"/>
    </location>
</feature>
<dbReference type="Pfam" id="PF13675">
    <property type="entry name" value="PilJ"/>
    <property type="match status" value="1"/>
</dbReference>
<reference evidence="7 8" key="1">
    <citation type="submission" date="2017-03" db="EMBL/GenBank/DDBJ databases">
        <title>Genomic and clinical evidence uncovers the enterohepatic species Helicobacter valdiviensis as a potential human intestinal pathogen.</title>
        <authorList>
            <person name="Fresia P."/>
            <person name="Jara R."/>
            <person name="Sierra R."/>
            <person name="Ferres I."/>
            <person name="Greif G."/>
            <person name="Iraola G."/>
            <person name="Collado L."/>
        </authorList>
    </citation>
    <scope>NUCLEOTIDE SEQUENCE [LARGE SCALE GENOMIC DNA]</scope>
    <source>
        <strain evidence="7 8">WBE14</strain>
    </source>
</reference>
<keyword evidence="2 5" id="KW-0812">Transmembrane</keyword>
<accession>A0A2W6MVY2</accession>